<gene>
    <name evidence="1" type="ORF">GCM10011320_01480</name>
</gene>
<proteinExistence type="predicted"/>
<reference evidence="1" key="1">
    <citation type="journal article" date="2014" name="Int. J. Syst. Evol. Microbiol.">
        <title>Complete genome sequence of Corynebacterium casei LMG S-19264T (=DSM 44701T), isolated from a smear-ripened cheese.</title>
        <authorList>
            <consortium name="US DOE Joint Genome Institute (JGI-PGF)"/>
            <person name="Walter F."/>
            <person name="Albersmeier A."/>
            <person name="Kalinowski J."/>
            <person name="Ruckert C."/>
        </authorList>
    </citation>
    <scope>NUCLEOTIDE SEQUENCE</scope>
    <source>
        <strain evidence="1">CGMCC 1.3617</strain>
    </source>
</reference>
<protein>
    <submittedName>
        <fullName evidence="1">Uncharacterized protein</fullName>
    </submittedName>
</protein>
<sequence>MGAKGGISCSRARRMAVATGRLSAFVMPFFDFAEIERRCRKLNFLRVFEGQRPSTFPYAWAFSVSKKRRLRADWLL</sequence>
<organism evidence="1 2">
    <name type="scientific">Neoroseomonas lacus</name>
    <dbReference type="NCBI Taxonomy" id="287609"/>
    <lineage>
        <taxon>Bacteria</taxon>
        <taxon>Pseudomonadati</taxon>
        <taxon>Pseudomonadota</taxon>
        <taxon>Alphaproteobacteria</taxon>
        <taxon>Acetobacterales</taxon>
        <taxon>Acetobacteraceae</taxon>
        <taxon>Neoroseomonas</taxon>
    </lineage>
</organism>
<dbReference type="Proteomes" id="UP000661507">
    <property type="component" value="Unassembled WGS sequence"/>
</dbReference>
<reference evidence="1" key="2">
    <citation type="submission" date="2020-09" db="EMBL/GenBank/DDBJ databases">
        <authorList>
            <person name="Sun Q."/>
            <person name="Zhou Y."/>
        </authorList>
    </citation>
    <scope>NUCLEOTIDE SEQUENCE</scope>
    <source>
        <strain evidence="1">CGMCC 1.3617</strain>
    </source>
</reference>
<name>A0A917K2G0_9PROT</name>
<keyword evidence="2" id="KW-1185">Reference proteome</keyword>
<accession>A0A917K2G0</accession>
<dbReference type="EMBL" id="BMKW01000001">
    <property type="protein sequence ID" value="GGI98443.1"/>
    <property type="molecule type" value="Genomic_DNA"/>
</dbReference>
<evidence type="ECO:0000313" key="2">
    <source>
        <dbReference type="Proteomes" id="UP000661507"/>
    </source>
</evidence>
<evidence type="ECO:0000313" key="1">
    <source>
        <dbReference type="EMBL" id="GGI98443.1"/>
    </source>
</evidence>
<comment type="caution">
    <text evidence="1">The sequence shown here is derived from an EMBL/GenBank/DDBJ whole genome shotgun (WGS) entry which is preliminary data.</text>
</comment>
<dbReference type="AlphaFoldDB" id="A0A917K2G0"/>